<accession>A0AAU4K330</accession>
<evidence type="ECO:0000313" key="2">
    <source>
        <dbReference type="EMBL" id="WUM20486.1"/>
    </source>
</evidence>
<keyword evidence="1" id="KW-0812">Transmembrane</keyword>
<dbReference type="EMBL" id="CP108021">
    <property type="protein sequence ID" value="WUM20486.1"/>
    <property type="molecule type" value="Genomic_DNA"/>
</dbReference>
<dbReference type="Proteomes" id="UP001432128">
    <property type="component" value="Chromosome"/>
</dbReference>
<evidence type="ECO:0000313" key="3">
    <source>
        <dbReference type="Proteomes" id="UP001432128"/>
    </source>
</evidence>
<feature type="transmembrane region" description="Helical" evidence="1">
    <location>
        <begin position="27"/>
        <end position="46"/>
    </location>
</feature>
<organism evidence="2 3">
    <name type="scientific">Williamsia herbipolensis</name>
    <dbReference type="NCBI Taxonomy" id="1603258"/>
    <lineage>
        <taxon>Bacteria</taxon>
        <taxon>Bacillati</taxon>
        <taxon>Actinomycetota</taxon>
        <taxon>Actinomycetes</taxon>
        <taxon>Mycobacteriales</taxon>
        <taxon>Nocardiaceae</taxon>
        <taxon>Williamsia</taxon>
    </lineage>
</organism>
<protein>
    <submittedName>
        <fullName evidence="2">Uncharacterized protein</fullName>
    </submittedName>
</protein>
<dbReference type="RefSeq" id="WP_328857782.1">
    <property type="nucleotide sequence ID" value="NZ_CP108021.1"/>
</dbReference>
<keyword evidence="1" id="KW-1133">Transmembrane helix</keyword>
<gene>
    <name evidence="2" type="ORF">OG579_01140</name>
</gene>
<name>A0AAU4K330_9NOCA</name>
<keyword evidence="3" id="KW-1185">Reference proteome</keyword>
<reference evidence="2 3" key="1">
    <citation type="submission" date="2022-10" db="EMBL/GenBank/DDBJ databases">
        <title>The complete genomes of actinobacterial strains from the NBC collection.</title>
        <authorList>
            <person name="Joergensen T.S."/>
            <person name="Alvarez Arevalo M."/>
            <person name="Sterndorff E.B."/>
            <person name="Faurdal D."/>
            <person name="Vuksanovic O."/>
            <person name="Mourched A.-S."/>
            <person name="Charusanti P."/>
            <person name="Shaw S."/>
            <person name="Blin K."/>
            <person name="Weber T."/>
        </authorList>
    </citation>
    <scope>NUCLEOTIDE SEQUENCE [LARGE SCALE GENOMIC DNA]</scope>
    <source>
        <strain evidence="2 3">NBC_00319</strain>
    </source>
</reference>
<dbReference type="KEGG" id="whr:OG579_01140"/>
<proteinExistence type="predicted"/>
<dbReference type="AlphaFoldDB" id="A0AAU4K330"/>
<evidence type="ECO:0000256" key="1">
    <source>
        <dbReference type="SAM" id="Phobius"/>
    </source>
</evidence>
<sequence length="60" mass="6376">MWWKIAVAIVVVWLAFGLIVALVKGVAALAVLGLLALGVMTVVKWFSRSGQPSADLPADR</sequence>
<keyword evidence="1" id="KW-0472">Membrane</keyword>